<dbReference type="EMBL" id="BRXZ01008607">
    <property type="protein sequence ID" value="GMI28624.1"/>
    <property type="molecule type" value="Genomic_DNA"/>
</dbReference>
<accession>A0A9W7G1L3</accession>
<name>A0A9W7G1L3_9STRA</name>
<evidence type="ECO:0000313" key="2">
    <source>
        <dbReference type="Proteomes" id="UP001165082"/>
    </source>
</evidence>
<keyword evidence="2" id="KW-1185">Reference proteome</keyword>
<gene>
    <name evidence="1" type="ORF">TrRE_jg1316</name>
</gene>
<dbReference type="Proteomes" id="UP001165082">
    <property type="component" value="Unassembled WGS sequence"/>
</dbReference>
<evidence type="ECO:0000313" key="1">
    <source>
        <dbReference type="EMBL" id="GMI28624.1"/>
    </source>
</evidence>
<dbReference type="AlphaFoldDB" id="A0A9W7G1L3"/>
<organism evidence="1 2">
    <name type="scientific">Triparma retinervis</name>
    <dbReference type="NCBI Taxonomy" id="2557542"/>
    <lineage>
        <taxon>Eukaryota</taxon>
        <taxon>Sar</taxon>
        <taxon>Stramenopiles</taxon>
        <taxon>Ochrophyta</taxon>
        <taxon>Bolidophyceae</taxon>
        <taxon>Parmales</taxon>
        <taxon>Triparmaceae</taxon>
        <taxon>Triparma</taxon>
    </lineage>
</organism>
<protein>
    <submittedName>
        <fullName evidence="1">Uncharacterized protein</fullName>
    </submittedName>
</protein>
<reference evidence="1" key="1">
    <citation type="submission" date="2022-07" db="EMBL/GenBank/DDBJ databases">
        <title>Genome analysis of Parmales, a sister group of diatoms, reveals the evolutionary specialization of diatoms from phago-mixotrophs to photoautotrophs.</title>
        <authorList>
            <person name="Ban H."/>
            <person name="Sato S."/>
            <person name="Yoshikawa S."/>
            <person name="Kazumasa Y."/>
            <person name="Nakamura Y."/>
            <person name="Ichinomiya M."/>
            <person name="Saitoh K."/>
            <person name="Sato N."/>
            <person name="Blanc-Mathieu R."/>
            <person name="Endo H."/>
            <person name="Kuwata A."/>
            <person name="Ogata H."/>
        </authorList>
    </citation>
    <scope>NUCLEOTIDE SEQUENCE</scope>
</reference>
<comment type="caution">
    <text evidence="1">The sequence shown here is derived from an EMBL/GenBank/DDBJ whole genome shotgun (WGS) entry which is preliminary data.</text>
</comment>
<proteinExistence type="predicted"/>
<sequence length="232" mass="25692">MGNRVTFEEDTYRKPENAKEEWARCYSEVLNQPLLSVHRGAPGGVLVYVSKKGDQGSGWMEGQHLPQRHLHTPGFGTTQRLPEISGLVWINSAAVAHHTLAHDLGLVKDESVGSLAKLLKKNTKTVGDYLGRLQTVKEGCPLQSCCAKEDLFGTFKGGKTVGNNFDEPNKLRIQGGKHKLLNFNDESENGVIVWSAEMKEHGHVRHAAVEDELGGVHFFKATGEWPQQTTKR</sequence>